<keyword evidence="7 11" id="KW-0175">Coiled coil</keyword>
<reference evidence="14" key="1">
    <citation type="journal article" date="2014" name="Genome Announc.">
        <title>Draft genome sequence of the formaldehyde-resistant fungus Byssochlamys spectabilis No. 5 (anamorph Paecilomyces variotii No. 5) (NBRC109023).</title>
        <authorList>
            <person name="Oka T."/>
            <person name="Ekino K."/>
            <person name="Fukuda K."/>
            <person name="Nomura Y."/>
        </authorList>
    </citation>
    <scope>NUCLEOTIDE SEQUENCE [LARGE SCALE GENOMIC DNA]</scope>
    <source>
        <strain evidence="14">No. 5 / NBRC 109023</strain>
    </source>
</reference>
<dbReference type="GO" id="GO:0000724">
    <property type="term" value="P:double-strand break repair via homologous recombination"/>
    <property type="evidence" value="ECO:0007669"/>
    <property type="project" value="TreeGrafter"/>
</dbReference>
<evidence type="ECO:0000256" key="10">
    <source>
        <dbReference type="ARBA" id="ARBA00023242"/>
    </source>
</evidence>
<dbReference type="OrthoDB" id="5423371at2759"/>
<evidence type="ECO:0000256" key="8">
    <source>
        <dbReference type="ARBA" id="ARBA00023172"/>
    </source>
</evidence>
<feature type="coiled-coil region" evidence="11">
    <location>
        <begin position="1568"/>
        <end position="1595"/>
    </location>
</feature>
<dbReference type="PANTHER" id="PTHR19306">
    <property type="entry name" value="STRUCTURAL MAINTENANCE OF CHROMOSOMES 5,6 SMC5, SMC6"/>
    <property type="match status" value="1"/>
</dbReference>
<feature type="compositionally biased region" description="Low complexity" evidence="12">
    <location>
        <begin position="205"/>
        <end position="226"/>
    </location>
</feature>
<evidence type="ECO:0000256" key="1">
    <source>
        <dbReference type="ARBA" id="ARBA00004123"/>
    </source>
</evidence>
<evidence type="ECO:0000256" key="5">
    <source>
        <dbReference type="ARBA" id="ARBA00022763"/>
    </source>
</evidence>
<evidence type="ECO:0000256" key="12">
    <source>
        <dbReference type="SAM" id="MobiDB-lite"/>
    </source>
</evidence>
<feature type="region of interest" description="Disordered" evidence="12">
    <location>
        <begin position="127"/>
        <end position="185"/>
    </location>
</feature>
<proteinExistence type="predicted"/>
<evidence type="ECO:0000256" key="2">
    <source>
        <dbReference type="ARBA" id="ARBA00004286"/>
    </source>
</evidence>
<feature type="compositionally biased region" description="Basic and acidic residues" evidence="12">
    <location>
        <begin position="1"/>
        <end position="26"/>
    </location>
</feature>
<feature type="compositionally biased region" description="Polar residues" evidence="12">
    <location>
        <begin position="55"/>
        <end position="64"/>
    </location>
</feature>
<dbReference type="GO" id="GO:0005634">
    <property type="term" value="C:nucleus"/>
    <property type="evidence" value="ECO:0007669"/>
    <property type="project" value="UniProtKB-SubCell"/>
</dbReference>
<gene>
    <name evidence="13" type="ORF">PVAR5_3306</name>
</gene>
<feature type="region of interest" description="Disordered" evidence="12">
    <location>
        <begin position="1880"/>
        <end position="1904"/>
    </location>
</feature>
<feature type="compositionally biased region" description="Low complexity" evidence="12">
    <location>
        <begin position="1846"/>
        <end position="1859"/>
    </location>
</feature>
<feature type="compositionally biased region" description="Acidic residues" evidence="12">
    <location>
        <begin position="1962"/>
        <end position="1977"/>
    </location>
</feature>
<feature type="compositionally biased region" description="Polar residues" evidence="12">
    <location>
        <begin position="152"/>
        <end position="173"/>
    </location>
</feature>
<dbReference type="GO" id="GO:0030915">
    <property type="term" value="C:Smc5-Smc6 complex"/>
    <property type="evidence" value="ECO:0007669"/>
    <property type="project" value="TreeGrafter"/>
</dbReference>
<evidence type="ECO:0000313" key="14">
    <source>
        <dbReference type="Proteomes" id="UP000018001"/>
    </source>
</evidence>
<feature type="region of interest" description="Disordered" evidence="12">
    <location>
        <begin position="2025"/>
        <end position="2134"/>
    </location>
</feature>
<protein>
    <recommendedName>
        <fullName evidence="15">Chromosome segregation ATPase family protein</fullName>
    </recommendedName>
</protein>
<feature type="region of interest" description="Disordered" evidence="12">
    <location>
        <begin position="436"/>
        <end position="469"/>
    </location>
</feature>
<dbReference type="PANTHER" id="PTHR19306:SF6">
    <property type="entry name" value="STRUCTURAL MAINTENANCE OF CHROMOSOMES PROTEIN 6"/>
    <property type="match status" value="1"/>
</dbReference>
<feature type="coiled-coil region" evidence="11">
    <location>
        <begin position="1106"/>
        <end position="1133"/>
    </location>
</feature>
<organism evidence="13 14">
    <name type="scientific">Byssochlamys spectabilis (strain No. 5 / NBRC 109023)</name>
    <name type="common">Paecilomyces variotii</name>
    <dbReference type="NCBI Taxonomy" id="1356009"/>
    <lineage>
        <taxon>Eukaryota</taxon>
        <taxon>Fungi</taxon>
        <taxon>Dikarya</taxon>
        <taxon>Ascomycota</taxon>
        <taxon>Pezizomycotina</taxon>
        <taxon>Eurotiomycetes</taxon>
        <taxon>Eurotiomycetidae</taxon>
        <taxon>Eurotiales</taxon>
        <taxon>Thermoascaceae</taxon>
        <taxon>Paecilomyces</taxon>
    </lineage>
</organism>
<comment type="caution">
    <text evidence="13">The sequence shown here is derived from an EMBL/GenBank/DDBJ whole genome shotgun (WGS) entry which is preliminary data.</text>
</comment>
<evidence type="ECO:0008006" key="15">
    <source>
        <dbReference type="Google" id="ProtNLM"/>
    </source>
</evidence>
<feature type="region of interest" description="Disordered" evidence="12">
    <location>
        <begin position="1"/>
        <end position="96"/>
    </location>
</feature>
<feature type="compositionally biased region" description="Basic and acidic residues" evidence="12">
    <location>
        <begin position="2072"/>
        <end position="2081"/>
    </location>
</feature>
<feature type="region of interest" description="Disordered" evidence="12">
    <location>
        <begin position="197"/>
        <end position="227"/>
    </location>
</feature>
<dbReference type="InParanoid" id="V5G1E9"/>
<dbReference type="HOGENOM" id="CLU_000589_0_0_1"/>
<evidence type="ECO:0000313" key="13">
    <source>
        <dbReference type="EMBL" id="GAD94677.1"/>
    </source>
</evidence>
<dbReference type="GO" id="GO:0005524">
    <property type="term" value="F:ATP binding"/>
    <property type="evidence" value="ECO:0007669"/>
    <property type="project" value="UniProtKB-KW"/>
</dbReference>
<accession>V5G1E9</accession>
<keyword evidence="3" id="KW-0158">Chromosome</keyword>
<keyword evidence="4" id="KW-0547">Nucleotide-binding</keyword>
<feature type="coiled-coil region" evidence="11">
    <location>
        <begin position="1723"/>
        <end position="1817"/>
    </location>
</feature>
<dbReference type="GO" id="GO:0035861">
    <property type="term" value="C:site of double-strand break"/>
    <property type="evidence" value="ECO:0007669"/>
    <property type="project" value="TreeGrafter"/>
</dbReference>
<dbReference type="EMBL" id="BAUL01000098">
    <property type="protein sequence ID" value="GAD94677.1"/>
    <property type="molecule type" value="Genomic_DNA"/>
</dbReference>
<feature type="compositionally biased region" description="Basic and acidic residues" evidence="12">
    <location>
        <begin position="1978"/>
        <end position="1991"/>
    </location>
</feature>
<dbReference type="Proteomes" id="UP000018001">
    <property type="component" value="Unassembled WGS sequence"/>
</dbReference>
<feature type="region of interest" description="Disordered" evidence="12">
    <location>
        <begin position="1929"/>
        <end position="2005"/>
    </location>
</feature>
<dbReference type="eggNOG" id="ENOG502S40N">
    <property type="taxonomic scope" value="Eukaryota"/>
</dbReference>
<feature type="compositionally biased region" description="Basic and acidic residues" evidence="12">
    <location>
        <begin position="127"/>
        <end position="150"/>
    </location>
</feature>
<dbReference type="GO" id="GO:0003697">
    <property type="term" value="F:single-stranded DNA binding"/>
    <property type="evidence" value="ECO:0007669"/>
    <property type="project" value="TreeGrafter"/>
</dbReference>
<evidence type="ECO:0000256" key="9">
    <source>
        <dbReference type="ARBA" id="ARBA00023204"/>
    </source>
</evidence>
<feature type="compositionally biased region" description="Basic and acidic residues" evidence="12">
    <location>
        <begin position="2092"/>
        <end position="2102"/>
    </location>
</feature>
<keyword evidence="8" id="KW-0233">DNA recombination</keyword>
<feature type="compositionally biased region" description="Polar residues" evidence="12">
    <location>
        <begin position="1885"/>
        <end position="1896"/>
    </location>
</feature>
<keyword evidence="5" id="KW-0227">DNA damage</keyword>
<feature type="region of interest" description="Disordered" evidence="12">
    <location>
        <begin position="1841"/>
        <end position="1863"/>
    </location>
</feature>
<feature type="compositionally biased region" description="Acidic residues" evidence="12">
    <location>
        <begin position="2055"/>
        <end position="2071"/>
    </location>
</feature>
<keyword evidence="10" id="KW-0539">Nucleus</keyword>
<evidence type="ECO:0000256" key="3">
    <source>
        <dbReference type="ARBA" id="ARBA00022454"/>
    </source>
</evidence>
<feature type="compositionally biased region" description="Basic and acidic residues" evidence="12">
    <location>
        <begin position="2026"/>
        <end position="2054"/>
    </location>
</feature>
<evidence type="ECO:0000256" key="7">
    <source>
        <dbReference type="ARBA" id="ARBA00023054"/>
    </source>
</evidence>
<evidence type="ECO:0000256" key="4">
    <source>
        <dbReference type="ARBA" id="ARBA00022741"/>
    </source>
</evidence>
<comment type="subcellular location">
    <subcellularLocation>
        <location evidence="2">Chromosome</location>
    </subcellularLocation>
    <subcellularLocation>
        <location evidence="1">Nucleus</location>
    </subcellularLocation>
</comment>
<feature type="compositionally biased region" description="Polar residues" evidence="12">
    <location>
        <begin position="1929"/>
        <end position="1943"/>
    </location>
</feature>
<evidence type="ECO:0000256" key="6">
    <source>
        <dbReference type="ARBA" id="ARBA00022840"/>
    </source>
</evidence>
<keyword evidence="9" id="KW-0234">DNA repair</keyword>
<sequence length="2134" mass="234318">MPSHEREGSRDRELVVRHHQHSHSESGRSSVPMWDSSDPDRAPPPLPLNPGGSPTTRTNVSPNIQAVAAGLTEKMRENAPSTYTTNPMPLKPASPEKSLIKGQYHKRMQSFAQQNGDPRAEFRNYLESRSPERPSRASVFDNDKALEKTPSRPGSSNRDSENETPSFRISNRFLTKPILGENTPPSATMLALQNMKLPGENEPMPSSGPNPAAGNSSNSNTSGLPNQTFDALSSQILSLTSIATSLQREMAQLSRRSKDNATDLVSLKAATNARDEDIRKSLRDLANNISSKLLDPEAAGRLAHPTHIYPGYMIDNRAYDSSPSSRKSYTLPRIPTPNSFAAAMERELCGSPGPISDGSASIALLEKVLREMATKEGQEKLIELVDEIKSRPTKNGADKDADKTITNMLEEILNLVKDESGTRALVRSRVVAGLSDNLPQGSRSRSLSPSVRPGGPGPEDRIQLHSGEGRLNIPGNDVLPGEILDLLKRLKKSVIEGGGLTNEVKALVRELRGEVLGMGRDIARKLDEAEASRTAGAGQPTGPSKAEIAAIVENSLAELREHMAYMIRENRRESLSSEVSRGSVDSTDVYNAVKNALSELPLSQLAASEPPSSGMEKEDILEAVREAWETYKPEIELQNFGLERDEILECLSEGLKAYQPQHQPSLTYDQMVAAVETGLKGFTPPSLNAQPSITRDEIILTIRECLENIELPSAQPSDREPGLTRDDILAAVSEGMTGHSGLTRELLESGITRDDVLGAVTDGLAAHHAAVKDMGYSEPQITRDDIVYAVNEAFAAQNTALSTDVRPSISREEILDTIAEALANQPSTTREIELNTEDLHEAVRSGLQEVAHETKFNVGEEILDRLHDILEGMKDEFKQYSAANGRDTEQVLDAMKDGLEVLRGEIESYVDRASDVTGKDEIIDTVKEGFRLLQADMERTITDTAVSAIGDRNPDTPELLDAMEKEFEHLRQTLSSLLLRNGGPSDKEEILDAIRDITDNQTGPDSASIINPLKQEFENLRETIAMSIVRSEPSADREEILDAIASLKDAFQTLQDETSQRRDGNESIYSSTGELLDALNDGVDAIRADLDKILNKHSENDNNEILETLREGLAGIQAEMESLRESQKEFEENNTSRGRELMLANESSLGSDIESLKVLIRQLQIKVEAMEPPAAAEPAEDALKREHLDEVLAAVREVQGSVAGTSTRDLPTDETLAKKEDTDAIETLLQNTKAKIDEIVLPEPDEIAKAEQLSAVETLLKETKDAVDDFAARMEAEGSTKADIGTLETLLKDIWASVEEVQNKVKPSEESSEEDVERLLKSDLQTVEAMIFQVKSQLDDLKLPDVETLPTKAEIQELTELVTGFKEKVDIENEFTAQAFEARKVEHGGLAEKIEEAKSVVDELREELTSKLDGSDGGLYELRTLLEGLAASAETFGTVESIKELTDLINNEFERARNDHEATKIETEERDAGILVKQDEARAAIIVELSTKIDEKLNEVLGKYDEAHSTVHSKFSEIEDRDAANIEALTSTKAVAEDIRLVIGAMGNSVNEACERMTEDARTFFEKVDESYKKMEEMHNEVKSSQEQAKAELEKTSASTDRVQTELQEYHPQILSTVKDILSIVGQHYEHSQKSTEELKTDLSAIPTAIPPLLPALPPPVEIPQTEKYDDSHVHKKLDTLLNHISTANTSTAQMEKLDAIQQQVMAASQQMNEMFTFQTRLIEEDNERKKREAAEAAAALERSIADKVRVEAEILGLHEEKDSLLSVIQALKQEKEDLTKQNHKLSKELSGLETALDIRHEEMQVMEDRAESLERRILEGVLDHARSLLIRPRTTRNMDLKRVPSSASTATKTSRTSTVNMARDNGSIISSGVGMALKRRSAVKTRSGSAVSSNPGKERRILSLSHVTGNRGLNDRQSMLSQLPNSAISNMKRSHSVKSNAASRKASWGARSSIGNKENEIFNEEDENQSGDESDAGTERRTSYGGDRRASYAGTHTDSMMYGPGSALSADRKVSYASSTNGLIAEHEGSVLPETQEHEDEKEHEDHGAHDASEEKDDDHEASDSEDDAVEHDGKADYADAHSTVGEEDEQPRGFDDKGLSDLEPPPKIGDLAHQSDSGLGTDIPSGASANGD</sequence>
<dbReference type="GO" id="GO:0003684">
    <property type="term" value="F:damaged DNA binding"/>
    <property type="evidence" value="ECO:0007669"/>
    <property type="project" value="TreeGrafter"/>
</dbReference>
<feature type="compositionally biased region" description="Low complexity" evidence="12">
    <location>
        <begin position="439"/>
        <end position="453"/>
    </location>
</feature>
<keyword evidence="14" id="KW-1185">Reference proteome</keyword>
<name>V5G1E9_BYSSN</name>
<evidence type="ECO:0000256" key="11">
    <source>
        <dbReference type="SAM" id="Coils"/>
    </source>
</evidence>
<keyword evidence="6" id="KW-0067">ATP-binding</keyword>